<dbReference type="Proteomes" id="UP000237819">
    <property type="component" value="Unassembled WGS sequence"/>
</dbReference>
<evidence type="ECO:0000313" key="2">
    <source>
        <dbReference type="Proteomes" id="UP000237819"/>
    </source>
</evidence>
<gene>
    <name evidence="1" type="ORF">C5Y93_11960</name>
</gene>
<organism evidence="1 2">
    <name type="scientific">Blastopirellula marina</name>
    <dbReference type="NCBI Taxonomy" id="124"/>
    <lineage>
        <taxon>Bacteria</taxon>
        <taxon>Pseudomonadati</taxon>
        <taxon>Planctomycetota</taxon>
        <taxon>Planctomycetia</taxon>
        <taxon>Pirellulales</taxon>
        <taxon>Pirellulaceae</taxon>
        <taxon>Blastopirellula</taxon>
    </lineage>
</organism>
<dbReference type="EMBL" id="PUHZ01000012">
    <property type="protein sequence ID" value="PQO45959.1"/>
    <property type="molecule type" value="Genomic_DNA"/>
</dbReference>
<accession>A0A2S8GNG4</accession>
<dbReference type="AlphaFoldDB" id="A0A2S8GNG4"/>
<evidence type="ECO:0000313" key="1">
    <source>
        <dbReference type="EMBL" id="PQO45959.1"/>
    </source>
</evidence>
<reference evidence="1 2" key="1">
    <citation type="submission" date="2018-02" db="EMBL/GenBank/DDBJ databases">
        <title>Comparative genomes isolates from brazilian mangrove.</title>
        <authorList>
            <person name="Araujo J.E."/>
            <person name="Taketani R.G."/>
            <person name="Silva M.C.P."/>
            <person name="Loureco M.V."/>
            <person name="Andreote F.D."/>
        </authorList>
    </citation>
    <scope>NUCLEOTIDE SEQUENCE [LARGE SCALE GENOMIC DNA]</scope>
    <source>
        <strain evidence="1 2">Nap-Phe MGV</strain>
    </source>
</reference>
<dbReference type="Gene3D" id="3.40.50.2000">
    <property type="entry name" value="Glycogen Phosphorylase B"/>
    <property type="match status" value="1"/>
</dbReference>
<dbReference type="RefSeq" id="WP_105335659.1">
    <property type="nucleotide sequence ID" value="NZ_PUHZ01000012.1"/>
</dbReference>
<sequence length="337" mass="38715">MKKFRIVNCAEVVGSKNWTFLQDELSDVDAEWTFHRCEPANWLERTVRKPQISRFRACLRAALDARFANSVIVSHLPRATWWTEYFNQTLGGRKPHIAFSFNFTDVPTDRQKVMMMRSFRTIDRFVVYSTVEKHLYSEYFDIDPARIDVLLWAMDTPKIGPHSPLVEGEYVCAVGGEGRDYPTLFAAIRQLPEIQLVVVARPSNLSGLKIPPNVKVFTNLPSQSFWNVVKFSKFSVIPLRNEQTNCGHISLVGSMLFGKPLIATNSRGIDDYVEVGKNGLVMKAGDSEALADAIQRLWNDSGLFRRMAELSLQFSHDRHRPHNWVDYLRRYLADKMP</sequence>
<dbReference type="GO" id="GO:0016757">
    <property type="term" value="F:glycosyltransferase activity"/>
    <property type="evidence" value="ECO:0007669"/>
    <property type="project" value="TreeGrafter"/>
</dbReference>
<dbReference type="OrthoDB" id="9815351at2"/>
<name>A0A2S8GNG4_9BACT</name>
<dbReference type="PANTHER" id="PTHR12526:SF590">
    <property type="entry name" value="ALPHA-MALTOSE-1-PHOSPHATE SYNTHASE"/>
    <property type="match status" value="1"/>
</dbReference>
<dbReference type="SUPFAM" id="SSF53756">
    <property type="entry name" value="UDP-Glycosyltransferase/glycogen phosphorylase"/>
    <property type="match status" value="1"/>
</dbReference>
<protein>
    <recommendedName>
        <fullName evidence="3">Glycosyl transferase family 1 domain-containing protein</fullName>
    </recommendedName>
</protein>
<evidence type="ECO:0008006" key="3">
    <source>
        <dbReference type="Google" id="ProtNLM"/>
    </source>
</evidence>
<proteinExistence type="predicted"/>
<dbReference type="Pfam" id="PF13692">
    <property type="entry name" value="Glyco_trans_1_4"/>
    <property type="match status" value="1"/>
</dbReference>
<comment type="caution">
    <text evidence="1">The sequence shown here is derived from an EMBL/GenBank/DDBJ whole genome shotgun (WGS) entry which is preliminary data.</text>
</comment>
<dbReference type="PANTHER" id="PTHR12526">
    <property type="entry name" value="GLYCOSYLTRANSFERASE"/>
    <property type="match status" value="1"/>
</dbReference>